<dbReference type="AlphaFoldDB" id="A0A0L0FWC0"/>
<gene>
    <name evidence="1" type="ORF">SARC_06714</name>
</gene>
<dbReference type="RefSeq" id="XP_014154851.1">
    <property type="nucleotide sequence ID" value="XM_014299376.1"/>
</dbReference>
<evidence type="ECO:0000313" key="2">
    <source>
        <dbReference type="Proteomes" id="UP000054560"/>
    </source>
</evidence>
<protein>
    <submittedName>
        <fullName evidence="1">Uncharacterized protein</fullName>
    </submittedName>
</protein>
<dbReference type="Proteomes" id="UP000054560">
    <property type="component" value="Unassembled WGS sequence"/>
</dbReference>
<name>A0A0L0FWC0_9EUKA</name>
<organism evidence="1 2">
    <name type="scientific">Sphaeroforma arctica JP610</name>
    <dbReference type="NCBI Taxonomy" id="667725"/>
    <lineage>
        <taxon>Eukaryota</taxon>
        <taxon>Ichthyosporea</taxon>
        <taxon>Ichthyophonida</taxon>
        <taxon>Sphaeroforma</taxon>
    </lineage>
</organism>
<proteinExistence type="predicted"/>
<accession>A0A0L0FWC0</accession>
<sequence>MLLEEPRWDAMLLTAGRLAGQYIKLPWLVMSVLQKLQNLEPLFGKAVTDTMTSIHDTIDLFLAQLFAQGKVLGDNVRQVYRLKGLIEVLVTLRNSNVDMASPEVQMSEAFADLVGDRYKTKGTPAAIFGLLIQLTG</sequence>
<keyword evidence="2" id="KW-1185">Reference proteome</keyword>
<dbReference type="GeneID" id="25907218"/>
<reference evidence="1 2" key="1">
    <citation type="submission" date="2011-02" db="EMBL/GenBank/DDBJ databases">
        <title>The Genome Sequence of Sphaeroforma arctica JP610.</title>
        <authorList>
            <consortium name="The Broad Institute Genome Sequencing Platform"/>
            <person name="Russ C."/>
            <person name="Cuomo C."/>
            <person name="Young S.K."/>
            <person name="Zeng Q."/>
            <person name="Gargeya S."/>
            <person name="Alvarado L."/>
            <person name="Berlin A."/>
            <person name="Chapman S.B."/>
            <person name="Chen Z."/>
            <person name="Freedman E."/>
            <person name="Gellesch M."/>
            <person name="Goldberg J."/>
            <person name="Griggs A."/>
            <person name="Gujja S."/>
            <person name="Heilman E."/>
            <person name="Heiman D."/>
            <person name="Howarth C."/>
            <person name="Mehta T."/>
            <person name="Neiman D."/>
            <person name="Pearson M."/>
            <person name="Roberts A."/>
            <person name="Saif S."/>
            <person name="Shea T."/>
            <person name="Shenoy N."/>
            <person name="Sisk P."/>
            <person name="Stolte C."/>
            <person name="Sykes S."/>
            <person name="White J."/>
            <person name="Yandava C."/>
            <person name="Burger G."/>
            <person name="Gray M.W."/>
            <person name="Holland P.W.H."/>
            <person name="King N."/>
            <person name="Lang F.B.F."/>
            <person name="Roger A.J."/>
            <person name="Ruiz-Trillo I."/>
            <person name="Haas B."/>
            <person name="Nusbaum C."/>
            <person name="Birren B."/>
        </authorList>
    </citation>
    <scope>NUCLEOTIDE SEQUENCE [LARGE SCALE GENOMIC DNA]</scope>
    <source>
        <strain evidence="1 2">JP610</strain>
    </source>
</reference>
<evidence type="ECO:0000313" key="1">
    <source>
        <dbReference type="EMBL" id="KNC80949.1"/>
    </source>
</evidence>
<dbReference type="EMBL" id="KQ242087">
    <property type="protein sequence ID" value="KNC80949.1"/>
    <property type="molecule type" value="Genomic_DNA"/>
</dbReference>